<feature type="region of interest" description="Disordered" evidence="1">
    <location>
        <begin position="60"/>
        <end position="93"/>
    </location>
</feature>
<evidence type="ECO:0000313" key="4">
    <source>
        <dbReference type="EMBL" id="GBO12655.1"/>
    </source>
</evidence>
<evidence type="ECO:0000313" key="3">
    <source>
        <dbReference type="EMBL" id="GBO12650.1"/>
    </source>
</evidence>
<evidence type="ECO:0000256" key="1">
    <source>
        <dbReference type="SAM" id="MobiDB-lite"/>
    </source>
</evidence>
<evidence type="ECO:0000256" key="2">
    <source>
        <dbReference type="SAM" id="Phobius"/>
    </source>
</evidence>
<dbReference type="EMBL" id="BGPR01037124">
    <property type="protein sequence ID" value="GBO12650.1"/>
    <property type="molecule type" value="Genomic_DNA"/>
</dbReference>
<accession>A0A4Y2UHS2</accession>
<comment type="caution">
    <text evidence="4">The sequence shown here is derived from an EMBL/GenBank/DDBJ whole genome shotgun (WGS) entry which is preliminary data.</text>
</comment>
<feature type="transmembrane region" description="Helical" evidence="2">
    <location>
        <begin position="29"/>
        <end position="53"/>
    </location>
</feature>
<keyword evidence="5" id="KW-1185">Reference proteome</keyword>
<dbReference type="EMBL" id="BGPR01037126">
    <property type="protein sequence ID" value="GBO12655.1"/>
    <property type="molecule type" value="Genomic_DNA"/>
</dbReference>
<keyword evidence="2" id="KW-0472">Membrane</keyword>
<evidence type="ECO:0000313" key="5">
    <source>
        <dbReference type="Proteomes" id="UP000499080"/>
    </source>
</evidence>
<dbReference type="Proteomes" id="UP000499080">
    <property type="component" value="Unassembled WGS sequence"/>
</dbReference>
<organism evidence="4 5">
    <name type="scientific">Araneus ventricosus</name>
    <name type="common">Orbweaver spider</name>
    <name type="synonym">Epeira ventricosa</name>
    <dbReference type="NCBI Taxonomy" id="182803"/>
    <lineage>
        <taxon>Eukaryota</taxon>
        <taxon>Metazoa</taxon>
        <taxon>Ecdysozoa</taxon>
        <taxon>Arthropoda</taxon>
        <taxon>Chelicerata</taxon>
        <taxon>Arachnida</taxon>
        <taxon>Araneae</taxon>
        <taxon>Araneomorphae</taxon>
        <taxon>Entelegynae</taxon>
        <taxon>Araneoidea</taxon>
        <taxon>Araneidae</taxon>
        <taxon>Araneus</taxon>
    </lineage>
</organism>
<sequence length="93" mass="10641">MLFMHPGGQIFWHWCGMELRRVEKLEKKVFLVIPSTLLLIETLLVIPWTLLVIPWTLNDTMYSSTDRDSSSDTMDSSTDRDSSSDTMNASSIT</sequence>
<dbReference type="AlphaFoldDB" id="A0A4Y2UHS2"/>
<name>A0A4Y2UHS2_ARAVE</name>
<gene>
    <name evidence="4" type="ORF">AVEN_175569_1</name>
    <name evidence="3" type="ORF">AVEN_271870_1</name>
</gene>
<keyword evidence="2" id="KW-0812">Transmembrane</keyword>
<protein>
    <submittedName>
        <fullName evidence="4">Uncharacterized protein</fullName>
    </submittedName>
</protein>
<reference evidence="4 5" key="1">
    <citation type="journal article" date="2019" name="Sci. Rep.">
        <title>Orb-weaving spider Araneus ventricosus genome elucidates the spidroin gene catalogue.</title>
        <authorList>
            <person name="Kono N."/>
            <person name="Nakamura H."/>
            <person name="Ohtoshi R."/>
            <person name="Moran D.A.P."/>
            <person name="Shinohara A."/>
            <person name="Yoshida Y."/>
            <person name="Fujiwara M."/>
            <person name="Mori M."/>
            <person name="Tomita M."/>
            <person name="Arakawa K."/>
        </authorList>
    </citation>
    <scope>NUCLEOTIDE SEQUENCE [LARGE SCALE GENOMIC DNA]</scope>
</reference>
<keyword evidence="2" id="KW-1133">Transmembrane helix</keyword>
<proteinExistence type="predicted"/>